<accession>A0A1J1LDU7</accession>
<name>A0A1J1LDU7_9CYAN</name>
<feature type="compositionally biased region" description="Low complexity" evidence="1">
    <location>
        <begin position="25"/>
        <end position="41"/>
    </location>
</feature>
<dbReference type="Proteomes" id="UP000184315">
    <property type="component" value="Unassembled WGS sequence"/>
</dbReference>
<dbReference type="AlphaFoldDB" id="A0A1J1LDU7"/>
<evidence type="ECO:0000256" key="1">
    <source>
        <dbReference type="SAM" id="MobiDB-lite"/>
    </source>
</evidence>
<evidence type="ECO:0000313" key="3">
    <source>
        <dbReference type="Proteomes" id="UP000184315"/>
    </source>
</evidence>
<sequence length="292" mass="31450">MKKQQIQRSCLMGFIVATLIGCSQPQTPTASTSTSETPQAQITPNSTQTGEIGSIQFQANGEDFVRKGLVSKDGWNINFDHIYLNFGEATAYQSDPPYNPEAGGQPIAKTSISLVVKKTVDLAEGDENTQAIVINEVPAPPGKYNAISWNLNKGTEGILAGQVMVIEGVAKKGDQQVPFILKFDQEMQFLCGDYVGEERKGILQPGGKADLEATFHFDHLFGNGKIAATEEPNTTALGFEPLSKIATNGELVADLPTLKQKLSPADYQKLIGILSSIAHVGEGHCQELTLKK</sequence>
<keyword evidence="3" id="KW-1185">Reference proteome</keyword>
<protein>
    <recommendedName>
        <fullName evidence="4">DUF4382 domain-containing protein</fullName>
    </recommendedName>
</protein>
<feature type="region of interest" description="Disordered" evidence="1">
    <location>
        <begin position="25"/>
        <end position="50"/>
    </location>
</feature>
<gene>
    <name evidence="2" type="ORF">PL9214290364</name>
</gene>
<proteinExistence type="predicted"/>
<reference evidence="3" key="1">
    <citation type="submission" date="2015-10" db="EMBL/GenBank/DDBJ databases">
        <authorList>
            <person name="Regsiter A."/>
            <person name="william w."/>
        </authorList>
    </citation>
    <scope>NUCLEOTIDE SEQUENCE [LARGE SCALE GENOMIC DNA]</scope>
</reference>
<evidence type="ECO:0008006" key="4">
    <source>
        <dbReference type="Google" id="ProtNLM"/>
    </source>
</evidence>
<dbReference type="RefSeq" id="WP_072717748.1">
    <property type="nucleotide sequence ID" value="NZ_LN889782.1"/>
</dbReference>
<evidence type="ECO:0000313" key="2">
    <source>
        <dbReference type="EMBL" id="CUR30773.1"/>
    </source>
</evidence>
<organism evidence="2 3">
    <name type="scientific">Planktothrix tepida PCC 9214</name>
    <dbReference type="NCBI Taxonomy" id="671072"/>
    <lineage>
        <taxon>Bacteria</taxon>
        <taxon>Bacillati</taxon>
        <taxon>Cyanobacteriota</taxon>
        <taxon>Cyanophyceae</taxon>
        <taxon>Oscillatoriophycideae</taxon>
        <taxon>Oscillatoriales</taxon>
        <taxon>Microcoleaceae</taxon>
        <taxon>Planktothrix</taxon>
    </lineage>
</organism>
<dbReference type="OrthoDB" id="7835646at2"/>
<dbReference type="STRING" id="671072.PL9214290364"/>
<dbReference type="EMBL" id="CZDF01000132">
    <property type="protein sequence ID" value="CUR30773.1"/>
    <property type="molecule type" value="Genomic_DNA"/>
</dbReference>
<dbReference type="PROSITE" id="PS51257">
    <property type="entry name" value="PROKAR_LIPOPROTEIN"/>
    <property type="match status" value="1"/>
</dbReference>